<dbReference type="Proteomes" id="UP000030081">
    <property type="component" value="Chromosome 2"/>
</dbReference>
<evidence type="ECO:0000313" key="3">
    <source>
        <dbReference type="Proteomes" id="UP000030081"/>
    </source>
</evidence>
<dbReference type="RefSeq" id="WP_043010314.1">
    <property type="nucleotide sequence ID" value="NZ_CP009618.1"/>
</dbReference>
<keyword evidence="3" id="KW-1185">Reference proteome</keyword>
<dbReference type="EMBL" id="CP009618">
    <property type="protein sequence ID" value="AIW21355.1"/>
    <property type="molecule type" value="Genomic_DNA"/>
</dbReference>
<organism evidence="2 3">
    <name type="scientific">Vibrio coralliilyticus</name>
    <dbReference type="NCBI Taxonomy" id="190893"/>
    <lineage>
        <taxon>Bacteria</taxon>
        <taxon>Pseudomonadati</taxon>
        <taxon>Pseudomonadota</taxon>
        <taxon>Gammaproteobacteria</taxon>
        <taxon>Vibrionales</taxon>
        <taxon>Vibrionaceae</taxon>
        <taxon>Vibrio</taxon>
    </lineage>
</organism>
<evidence type="ECO:0000256" key="1">
    <source>
        <dbReference type="SAM" id="MobiDB-lite"/>
    </source>
</evidence>
<sequence length="301" mass="34241">MAALEEKETWENEIYQLEETDPVKGGPNGIDNTPHRQLGNRTKALKKWQEEHVDQAKQAGQDPHPQYMLKENFNKEQSRFVSAMSKLPVFPEVITVNGQLDLSLYGTTLTIANGQIIRMYGWKDFDTTDFEVRTFEINLAKTYHLRFTEANGLELKDLSDLAYNPTSKAETDPSFDSTYDDVLLAKIETGTLTPLINKPELYAKTQMTGSNTNPVHPVRLFTYNWSRTPVQVEGLVIGINAHSLPGLEQWDYSARESVTGFDVLLVNLNRYTVHHKYRALDNNSSWTGGQLGVRFKQEVRA</sequence>
<gene>
    <name evidence="2" type="ORF">IX92_20310</name>
</gene>
<name>A0AAN0SFM1_9VIBR</name>
<feature type="region of interest" description="Disordered" evidence="1">
    <location>
        <begin position="17"/>
        <end position="38"/>
    </location>
</feature>
<evidence type="ECO:0000313" key="2">
    <source>
        <dbReference type="EMBL" id="AIW21355.1"/>
    </source>
</evidence>
<dbReference type="AlphaFoldDB" id="A0AAN0SFM1"/>
<accession>A0AAN0SFM1</accession>
<reference evidence="2 3" key="1">
    <citation type="submission" date="2014-10" db="EMBL/GenBank/DDBJ databases">
        <title>The Complete Genome Sequence for the Shellfish Pathogen Vibrio coralliilyticus RE98 Isolated from a Shellfish Hatchery.</title>
        <authorList>
            <person name="Richards G.P."/>
            <person name="Bono J.L."/>
            <person name="Watson M.A."/>
            <person name="Needleman D.S."/>
        </authorList>
    </citation>
    <scope>NUCLEOTIDE SEQUENCE [LARGE SCALE GENOMIC DNA]</scope>
    <source>
        <strain evidence="2 3">RE98</strain>
    </source>
</reference>
<protein>
    <submittedName>
        <fullName evidence="2">Uncharacterized protein</fullName>
    </submittedName>
</protein>
<proteinExistence type="predicted"/>
<dbReference type="KEGG" id="vcy:IX92_20310"/>